<proteinExistence type="predicted"/>
<evidence type="ECO:0000313" key="3">
    <source>
        <dbReference type="Proteomes" id="UP001476950"/>
    </source>
</evidence>
<keyword evidence="2" id="KW-0808">Transferase</keyword>
<feature type="domain" description="Methyltransferase type 11" evidence="1">
    <location>
        <begin position="79"/>
        <end position="168"/>
    </location>
</feature>
<protein>
    <submittedName>
        <fullName evidence="2">Class I SAM-dependent methyltransferase</fullName>
    </submittedName>
</protein>
<evidence type="ECO:0000259" key="1">
    <source>
        <dbReference type="Pfam" id="PF08241"/>
    </source>
</evidence>
<dbReference type="InterPro" id="IPR029063">
    <property type="entry name" value="SAM-dependent_MTases_sf"/>
</dbReference>
<name>A0ABV0KMK0_9CYAN</name>
<reference evidence="2 3" key="1">
    <citation type="submission" date="2022-04" db="EMBL/GenBank/DDBJ databases">
        <title>Positive selection, recombination, and allopatry shape intraspecific diversity of widespread and dominant cyanobacteria.</title>
        <authorList>
            <person name="Wei J."/>
            <person name="Shu W."/>
            <person name="Hu C."/>
        </authorList>
    </citation>
    <scope>NUCLEOTIDE SEQUENCE [LARGE SCALE GENOMIC DNA]</scope>
    <source>
        <strain evidence="2 3">AS-A4</strain>
    </source>
</reference>
<dbReference type="InterPro" id="IPR013216">
    <property type="entry name" value="Methyltransf_11"/>
</dbReference>
<dbReference type="RefSeq" id="WP_190446390.1">
    <property type="nucleotide sequence ID" value="NZ_JAMPLM010000016.1"/>
</dbReference>
<keyword evidence="3" id="KW-1185">Reference proteome</keyword>
<accession>A0ABV0KMK0</accession>
<keyword evidence="2" id="KW-0489">Methyltransferase</keyword>
<dbReference type="EMBL" id="JAMPLM010000016">
    <property type="protein sequence ID" value="MEP1060268.1"/>
    <property type="molecule type" value="Genomic_DNA"/>
</dbReference>
<sequence>MNHSVYASLQSFLAPDHQVNFDDSVLLSPLPETPVIQANSVYFSHPVWANTYFEACHRDAAFRERWYAAAGSWDDKIVVDIGCGPGNLYATLGGKPKLLIGVDVARGALEMAQSIGYMPVLADAHNLPLTSEFADIVAINASLHHCDDMPRVLAEAARLVHPGGMLIVDHDPQLTAWNYKGLGLLLYKARLGIIYRFFLRSLYVPDEERLTALATEVHHKPGDGVTQELFYRTLEPMGFSVNIYPHNNAIGAAALQGIYGAPPHWRYPIGQLLSGINPYSATAALSLMCVAVR</sequence>
<dbReference type="GO" id="GO:0008168">
    <property type="term" value="F:methyltransferase activity"/>
    <property type="evidence" value="ECO:0007669"/>
    <property type="project" value="UniProtKB-KW"/>
</dbReference>
<dbReference type="Proteomes" id="UP001476950">
    <property type="component" value="Unassembled WGS sequence"/>
</dbReference>
<dbReference type="CDD" id="cd02440">
    <property type="entry name" value="AdoMet_MTases"/>
    <property type="match status" value="1"/>
</dbReference>
<dbReference type="GO" id="GO:0032259">
    <property type="term" value="P:methylation"/>
    <property type="evidence" value="ECO:0007669"/>
    <property type="project" value="UniProtKB-KW"/>
</dbReference>
<dbReference type="PANTHER" id="PTHR43861">
    <property type="entry name" value="TRANS-ACONITATE 2-METHYLTRANSFERASE-RELATED"/>
    <property type="match status" value="1"/>
</dbReference>
<organism evidence="2 3">
    <name type="scientific">Stenomitos frigidus AS-A4</name>
    <dbReference type="NCBI Taxonomy" id="2933935"/>
    <lineage>
        <taxon>Bacteria</taxon>
        <taxon>Bacillati</taxon>
        <taxon>Cyanobacteriota</taxon>
        <taxon>Cyanophyceae</taxon>
        <taxon>Leptolyngbyales</taxon>
        <taxon>Leptolyngbyaceae</taxon>
        <taxon>Stenomitos</taxon>
    </lineage>
</organism>
<dbReference type="Pfam" id="PF08241">
    <property type="entry name" value="Methyltransf_11"/>
    <property type="match status" value="1"/>
</dbReference>
<dbReference type="SUPFAM" id="SSF53335">
    <property type="entry name" value="S-adenosyl-L-methionine-dependent methyltransferases"/>
    <property type="match status" value="1"/>
</dbReference>
<dbReference type="PANTHER" id="PTHR43861:SF1">
    <property type="entry name" value="TRANS-ACONITATE 2-METHYLTRANSFERASE"/>
    <property type="match status" value="1"/>
</dbReference>
<gene>
    <name evidence="2" type="ORF">NDI38_17670</name>
</gene>
<dbReference type="Gene3D" id="3.40.50.150">
    <property type="entry name" value="Vaccinia Virus protein VP39"/>
    <property type="match status" value="1"/>
</dbReference>
<comment type="caution">
    <text evidence="2">The sequence shown here is derived from an EMBL/GenBank/DDBJ whole genome shotgun (WGS) entry which is preliminary data.</text>
</comment>
<evidence type="ECO:0000313" key="2">
    <source>
        <dbReference type="EMBL" id="MEP1060268.1"/>
    </source>
</evidence>